<organism evidence="1 2">
    <name type="scientific">Panagrolaimus sp. ES5</name>
    <dbReference type="NCBI Taxonomy" id="591445"/>
    <lineage>
        <taxon>Eukaryota</taxon>
        <taxon>Metazoa</taxon>
        <taxon>Ecdysozoa</taxon>
        <taxon>Nematoda</taxon>
        <taxon>Chromadorea</taxon>
        <taxon>Rhabditida</taxon>
        <taxon>Tylenchina</taxon>
        <taxon>Panagrolaimomorpha</taxon>
        <taxon>Panagrolaimoidea</taxon>
        <taxon>Panagrolaimidae</taxon>
        <taxon>Panagrolaimus</taxon>
    </lineage>
</organism>
<evidence type="ECO:0000313" key="1">
    <source>
        <dbReference type="Proteomes" id="UP000887579"/>
    </source>
</evidence>
<reference evidence="2" key="1">
    <citation type="submission" date="2022-11" db="UniProtKB">
        <authorList>
            <consortium name="WormBaseParasite"/>
        </authorList>
    </citation>
    <scope>IDENTIFICATION</scope>
</reference>
<name>A0AC34GTQ4_9BILA</name>
<sequence>MCCWGFLRRIIPFRRRKRRGQKSDTFLTPFEIEVVPSLLRELHATNIRFYEVVCYRWHKEASNLVPGDDKKPVSFGKEGFTLRLIINKLARTLLEKGYIDEDCENKIINYRQKRLQYYPIRPKNAKRISLSAGNSINNLRNNERNSMKMFRRDASSLRVPDENSPRRRFQGKSDSNDVGADALFLLLGEILVRQFQCTVNMEDGNVHERELKLIIWKHFVQTLVAALIEKQKHKNNSPENH</sequence>
<protein>
    <submittedName>
        <fullName evidence="2">Uncharacterized protein</fullName>
    </submittedName>
</protein>
<accession>A0AC34GTQ4</accession>
<dbReference type="WBParaSite" id="ES5_v2.g8086.t1">
    <property type="protein sequence ID" value="ES5_v2.g8086.t1"/>
    <property type="gene ID" value="ES5_v2.g8086"/>
</dbReference>
<dbReference type="Proteomes" id="UP000887579">
    <property type="component" value="Unplaced"/>
</dbReference>
<evidence type="ECO:0000313" key="2">
    <source>
        <dbReference type="WBParaSite" id="ES5_v2.g8086.t1"/>
    </source>
</evidence>
<proteinExistence type="predicted"/>